<name>A0A645BAZ6_9ZZZZ</name>
<comment type="caution">
    <text evidence="3">The sequence shown here is derived from an EMBL/GenBank/DDBJ whole genome shotgun (WGS) entry which is preliminary data.</text>
</comment>
<dbReference type="PANTHER" id="PTHR30486:SF6">
    <property type="entry name" value="TYPE IV PILUS RETRACTATION ATPASE PILT"/>
    <property type="match status" value="1"/>
</dbReference>
<organism evidence="3">
    <name type="scientific">bioreactor metagenome</name>
    <dbReference type="NCBI Taxonomy" id="1076179"/>
    <lineage>
        <taxon>unclassified sequences</taxon>
        <taxon>metagenomes</taxon>
        <taxon>ecological metagenomes</taxon>
    </lineage>
</organism>
<evidence type="ECO:0000259" key="2">
    <source>
        <dbReference type="Pfam" id="PF00437"/>
    </source>
</evidence>
<sequence length="345" mass="40070">MDSTTDIMIWDGEIWVTDIKIGHYRYSITDESADIIGEFHELIPKLPRQVAIRMGYAFNEGSPILDGEAMFADIGQLRFNAMHESLIDSRYPAIAIRKSLFSLRISAESIITEKFADQNFQLLVRSMVDCGCNIMISGETGSGKTELLRFMAQWIRKNEAIITMEDTLEVYLKRLYPQKNVLSLKANDKHGFDRLLRSCLRQNPDWICVSETRGKEVIQLINAVGTGHRLISTLHTDSAQNIPYRMLDMAQLNDRDSERVFKQIHHNINIGIQLYYYNDSLGSHRQVSEICEFYLDQQNQPQAHLIYYYDYVQRNYQTDFIKSPLIKKRLIQRQCDVNHLKGVFI</sequence>
<accession>A0A645BAZ6</accession>
<dbReference type="Gene3D" id="3.40.50.300">
    <property type="entry name" value="P-loop containing nucleotide triphosphate hydrolases"/>
    <property type="match status" value="1"/>
</dbReference>
<evidence type="ECO:0000313" key="3">
    <source>
        <dbReference type="EMBL" id="MPM62639.1"/>
    </source>
</evidence>
<protein>
    <submittedName>
        <fullName evidence="3">Putative conjugal transfer protein</fullName>
    </submittedName>
</protein>
<dbReference type="InterPro" id="IPR050921">
    <property type="entry name" value="T4SS_GSP_E_ATPase"/>
</dbReference>
<dbReference type="Pfam" id="PF00437">
    <property type="entry name" value="T2SSE"/>
    <property type="match status" value="1"/>
</dbReference>
<dbReference type="GO" id="GO:0016887">
    <property type="term" value="F:ATP hydrolysis activity"/>
    <property type="evidence" value="ECO:0007669"/>
    <property type="project" value="InterPro"/>
</dbReference>
<dbReference type="InterPro" id="IPR025662">
    <property type="entry name" value="Sigma_54_int_dom_ATP-bd_1"/>
</dbReference>
<dbReference type="CDD" id="cd01130">
    <property type="entry name" value="VirB11-like_ATPase"/>
    <property type="match status" value="1"/>
</dbReference>
<gene>
    <name evidence="3" type="ORF">SDC9_109516</name>
</gene>
<dbReference type="PROSITE" id="PS00675">
    <property type="entry name" value="SIGMA54_INTERACT_1"/>
    <property type="match status" value="1"/>
</dbReference>
<dbReference type="EMBL" id="VSSQ01018970">
    <property type="protein sequence ID" value="MPM62639.1"/>
    <property type="molecule type" value="Genomic_DNA"/>
</dbReference>
<evidence type="ECO:0000256" key="1">
    <source>
        <dbReference type="ARBA" id="ARBA00006611"/>
    </source>
</evidence>
<dbReference type="SUPFAM" id="SSF52540">
    <property type="entry name" value="P-loop containing nucleoside triphosphate hydrolases"/>
    <property type="match status" value="1"/>
</dbReference>
<dbReference type="AlphaFoldDB" id="A0A645BAZ6"/>
<proteinExistence type="inferred from homology"/>
<comment type="similarity">
    <text evidence="1">Belongs to the GSP E family.</text>
</comment>
<dbReference type="InterPro" id="IPR027417">
    <property type="entry name" value="P-loop_NTPase"/>
</dbReference>
<feature type="domain" description="Bacterial type II secretion system protein E" evidence="2">
    <location>
        <begin position="109"/>
        <end position="254"/>
    </location>
</feature>
<dbReference type="PANTHER" id="PTHR30486">
    <property type="entry name" value="TWITCHING MOTILITY PROTEIN PILT"/>
    <property type="match status" value="1"/>
</dbReference>
<dbReference type="InterPro" id="IPR001482">
    <property type="entry name" value="T2SS/T4SS_dom"/>
</dbReference>
<reference evidence="3" key="1">
    <citation type="submission" date="2019-08" db="EMBL/GenBank/DDBJ databases">
        <authorList>
            <person name="Kucharzyk K."/>
            <person name="Murdoch R.W."/>
            <person name="Higgins S."/>
            <person name="Loffler F."/>
        </authorList>
    </citation>
    <scope>NUCLEOTIDE SEQUENCE</scope>
</reference>